<proteinExistence type="predicted"/>
<feature type="signal peptide" evidence="1">
    <location>
        <begin position="1"/>
        <end position="25"/>
    </location>
</feature>
<dbReference type="Proteomes" id="UP001301442">
    <property type="component" value="Chromosome"/>
</dbReference>
<evidence type="ECO:0000256" key="1">
    <source>
        <dbReference type="SAM" id="SignalP"/>
    </source>
</evidence>
<sequence length="142" mass="16137">MNRKFSILVALVGIFTAYTTLLAQAKEVTVYRWVDENNVVHYGQHEPLEDDFAEITIETTYSPVQAPLKESVSAEAKEKQLSNQVAQASNIKCKNAEANLRTLNDFAKVEVTEKSGKSRLLTDKERIQRIRQSEKEVEAYCK</sequence>
<gene>
    <name evidence="2" type="ORF">RI844_08020</name>
</gene>
<dbReference type="RefSeq" id="WP_348397924.1">
    <property type="nucleotide sequence ID" value="NZ_CP136600.1"/>
</dbReference>
<keyword evidence="1" id="KW-0732">Signal</keyword>
<organism evidence="2 3">
    <name type="scientific">Thalassotalea fonticola</name>
    <dbReference type="NCBI Taxonomy" id="3065649"/>
    <lineage>
        <taxon>Bacteria</taxon>
        <taxon>Pseudomonadati</taxon>
        <taxon>Pseudomonadota</taxon>
        <taxon>Gammaproteobacteria</taxon>
        <taxon>Alteromonadales</taxon>
        <taxon>Colwelliaceae</taxon>
        <taxon>Thalassotalea</taxon>
    </lineage>
</organism>
<reference evidence="2 3" key="1">
    <citation type="submission" date="2023-09" db="EMBL/GenBank/DDBJ databases">
        <authorList>
            <person name="Qi X."/>
        </authorList>
    </citation>
    <scope>NUCLEOTIDE SEQUENCE [LARGE SCALE GENOMIC DNA]</scope>
    <source>
        <strain evidence="2 3">S1-1</strain>
    </source>
</reference>
<feature type="chain" id="PRO_5045112451" evidence="1">
    <location>
        <begin position="26"/>
        <end position="142"/>
    </location>
</feature>
<name>A0ABZ0GUM4_9GAMM</name>
<accession>A0ABZ0GUM4</accession>
<protein>
    <submittedName>
        <fullName evidence="2">DUF4124 domain-containing protein</fullName>
    </submittedName>
</protein>
<evidence type="ECO:0000313" key="3">
    <source>
        <dbReference type="Proteomes" id="UP001301442"/>
    </source>
</evidence>
<dbReference type="EMBL" id="CP136600">
    <property type="protein sequence ID" value="WOH39157.1"/>
    <property type="molecule type" value="Genomic_DNA"/>
</dbReference>
<evidence type="ECO:0000313" key="2">
    <source>
        <dbReference type="EMBL" id="WOH39157.1"/>
    </source>
</evidence>
<keyword evidence="3" id="KW-1185">Reference proteome</keyword>